<gene>
    <name evidence="9" type="ORF">FPL14_26340</name>
</gene>
<dbReference type="InterPro" id="IPR000089">
    <property type="entry name" value="Biotin_lipoyl"/>
</dbReference>
<keyword evidence="5" id="KW-0012">Acyltransferase</keyword>
<evidence type="ECO:0000256" key="4">
    <source>
        <dbReference type="ARBA" id="ARBA00022823"/>
    </source>
</evidence>
<evidence type="ECO:0000313" key="9">
    <source>
        <dbReference type="EMBL" id="QMV44293.1"/>
    </source>
</evidence>
<dbReference type="KEGG" id="cchl:FPL14_26340"/>
<evidence type="ECO:0000256" key="3">
    <source>
        <dbReference type="ARBA" id="ARBA00022679"/>
    </source>
</evidence>
<dbReference type="Pfam" id="PF02817">
    <property type="entry name" value="E3_binding"/>
    <property type="match status" value="1"/>
</dbReference>
<dbReference type="PROSITE" id="PS50968">
    <property type="entry name" value="BIOTINYL_LIPOYL"/>
    <property type="match status" value="1"/>
</dbReference>
<evidence type="ECO:0008006" key="11">
    <source>
        <dbReference type="Google" id="ProtNLM"/>
    </source>
</evidence>
<evidence type="ECO:0000259" key="7">
    <source>
        <dbReference type="PROSITE" id="PS50968"/>
    </source>
</evidence>
<evidence type="ECO:0000256" key="6">
    <source>
        <dbReference type="SAM" id="MobiDB-lite"/>
    </source>
</evidence>
<evidence type="ECO:0000256" key="2">
    <source>
        <dbReference type="ARBA" id="ARBA00007317"/>
    </source>
</evidence>
<dbReference type="InterPro" id="IPR050743">
    <property type="entry name" value="2-oxoacid_DH_E2_comp"/>
</dbReference>
<dbReference type="PROSITE" id="PS51826">
    <property type="entry name" value="PSBD"/>
    <property type="match status" value="1"/>
</dbReference>
<feature type="domain" description="Peripheral subunit-binding (PSBD)" evidence="8">
    <location>
        <begin position="130"/>
        <end position="167"/>
    </location>
</feature>
<comment type="cofactor">
    <cofactor evidence="1">
        <name>(R)-lipoate</name>
        <dbReference type="ChEBI" id="CHEBI:83088"/>
    </cofactor>
</comment>
<dbReference type="Proteomes" id="UP000515679">
    <property type="component" value="Chromosome"/>
</dbReference>
<dbReference type="InterPro" id="IPR036625">
    <property type="entry name" value="E3-bd_dom_sf"/>
</dbReference>
<evidence type="ECO:0000256" key="5">
    <source>
        <dbReference type="ARBA" id="ARBA00023315"/>
    </source>
</evidence>
<comment type="similarity">
    <text evidence="2">Belongs to the 2-oxoacid dehydrogenase family.</text>
</comment>
<feature type="region of interest" description="Disordered" evidence="6">
    <location>
        <begin position="89"/>
        <end position="111"/>
    </location>
</feature>
<keyword evidence="4" id="KW-0450">Lipoyl</keyword>
<keyword evidence="10" id="KW-1185">Reference proteome</keyword>
<evidence type="ECO:0000256" key="1">
    <source>
        <dbReference type="ARBA" id="ARBA00001938"/>
    </source>
</evidence>
<dbReference type="EMBL" id="CP041969">
    <property type="protein sequence ID" value="QMV44293.1"/>
    <property type="molecule type" value="Genomic_DNA"/>
</dbReference>
<evidence type="ECO:0000259" key="8">
    <source>
        <dbReference type="PROSITE" id="PS51826"/>
    </source>
</evidence>
<reference evidence="9 10" key="1">
    <citation type="submission" date="2019-07" db="EMBL/GenBank/DDBJ databases">
        <authorList>
            <person name="Kim J.K."/>
            <person name="Cheong H.-M."/>
            <person name="Choi Y."/>
            <person name="Hwang K.J."/>
            <person name="Lee S."/>
            <person name="Choi C."/>
        </authorList>
    </citation>
    <scope>NUCLEOTIDE SEQUENCE [LARGE SCALE GENOMIC DNA]</scope>
    <source>
        <strain evidence="9 10">KS 22</strain>
    </source>
</reference>
<protein>
    <recommendedName>
        <fullName evidence="11">2-oxo acid dehydrogenase subunit E2</fullName>
    </recommendedName>
</protein>
<dbReference type="InterPro" id="IPR003016">
    <property type="entry name" value="2-oxoA_DH_lipoyl-BS"/>
</dbReference>
<dbReference type="InterPro" id="IPR004167">
    <property type="entry name" value="PSBD"/>
</dbReference>
<dbReference type="InterPro" id="IPR011053">
    <property type="entry name" value="Single_hybrid_motif"/>
</dbReference>
<name>A0A7G5C509_9BACL</name>
<proteinExistence type="inferred from homology"/>
<dbReference type="GO" id="GO:0031405">
    <property type="term" value="F:lipoic acid binding"/>
    <property type="evidence" value="ECO:0007669"/>
    <property type="project" value="TreeGrafter"/>
</dbReference>
<dbReference type="SUPFAM" id="SSF47005">
    <property type="entry name" value="Peripheral subunit-binding domain of 2-oxo acid dehydrogenase complex"/>
    <property type="match status" value="1"/>
</dbReference>
<feature type="domain" description="Lipoyl-binding" evidence="7">
    <location>
        <begin position="5"/>
        <end position="80"/>
    </location>
</feature>
<sequence length="217" mass="23324">MAKQIIEITMPQLAESLVTATIDRWLKQPGDMIDMYEPICDLITDKVNAELPSTVRGKLVKHLAGSGETVDVGAAICLVEVEVSDTSANAAAPVQPEPGATGQPVSSVSRPAGVAASGGVVDANAPMRHRYSPAVQMLASEHGIDLNRVSGTGEGGRITRKDVLAAAASGTAAGGHRLHQLRLRYLRKHRSLRWIRKFPFVQRESTCPNRREFLPSK</sequence>
<dbReference type="Gene3D" id="4.10.320.10">
    <property type="entry name" value="E3-binding domain"/>
    <property type="match status" value="1"/>
</dbReference>
<dbReference type="PANTHER" id="PTHR43178:SF5">
    <property type="entry name" value="LIPOAMIDE ACYLTRANSFERASE COMPONENT OF BRANCHED-CHAIN ALPHA-KETO ACID DEHYDROGENASE COMPLEX, MITOCHONDRIAL"/>
    <property type="match status" value="1"/>
</dbReference>
<organism evidence="9 10">
    <name type="scientific">Cohnella cholangitidis</name>
    <dbReference type="NCBI Taxonomy" id="2598458"/>
    <lineage>
        <taxon>Bacteria</taxon>
        <taxon>Bacillati</taxon>
        <taxon>Bacillota</taxon>
        <taxon>Bacilli</taxon>
        <taxon>Bacillales</taxon>
        <taxon>Paenibacillaceae</taxon>
        <taxon>Cohnella</taxon>
    </lineage>
</organism>
<dbReference type="SUPFAM" id="SSF51230">
    <property type="entry name" value="Single hybrid motif"/>
    <property type="match status" value="1"/>
</dbReference>
<dbReference type="AlphaFoldDB" id="A0A7G5C509"/>
<keyword evidence="3" id="KW-0808">Transferase</keyword>
<dbReference type="Pfam" id="PF00364">
    <property type="entry name" value="Biotin_lipoyl"/>
    <property type="match status" value="1"/>
</dbReference>
<dbReference type="Gene3D" id="2.40.50.100">
    <property type="match status" value="1"/>
</dbReference>
<dbReference type="PANTHER" id="PTHR43178">
    <property type="entry name" value="DIHYDROLIPOAMIDE ACETYLTRANSFERASE COMPONENT OF PYRUVATE DEHYDROGENASE COMPLEX"/>
    <property type="match status" value="1"/>
</dbReference>
<accession>A0A7G5C509</accession>
<dbReference type="CDD" id="cd06849">
    <property type="entry name" value="lipoyl_domain"/>
    <property type="match status" value="1"/>
</dbReference>
<dbReference type="GO" id="GO:0016407">
    <property type="term" value="F:acetyltransferase activity"/>
    <property type="evidence" value="ECO:0007669"/>
    <property type="project" value="TreeGrafter"/>
</dbReference>
<dbReference type="GO" id="GO:0005737">
    <property type="term" value="C:cytoplasm"/>
    <property type="evidence" value="ECO:0007669"/>
    <property type="project" value="TreeGrafter"/>
</dbReference>
<evidence type="ECO:0000313" key="10">
    <source>
        <dbReference type="Proteomes" id="UP000515679"/>
    </source>
</evidence>
<dbReference type="PROSITE" id="PS00189">
    <property type="entry name" value="LIPOYL"/>
    <property type="match status" value="1"/>
</dbReference>